<keyword evidence="10" id="KW-1185">Reference proteome</keyword>
<feature type="region of interest" description="Disordered" evidence="7">
    <location>
        <begin position="282"/>
        <end position="304"/>
    </location>
</feature>
<evidence type="ECO:0000256" key="6">
    <source>
        <dbReference type="ARBA" id="ARBA00023242"/>
    </source>
</evidence>
<dbReference type="PANTHER" id="PTHR46338:SF1">
    <property type="entry name" value="TRANSCRIPTION INITIATION FACTOR TFIID SUBUNIT 8"/>
    <property type="match status" value="1"/>
</dbReference>
<feature type="region of interest" description="Disordered" evidence="7">
    <location>
        <begin position="372"/>
        <end position="397"/>
    </location>
</feature>
<sequence length="397" mass="43086">MADPFARAVARVVVTKICESMSFEGIQGSAADTLSDIMLRYISEIGRASHNYAELAGRFESNLNDVLLALEDLGTSSDDLMLYTDEAEETPFPRALPSFPIRKRPRHATPTFRDQGEAPPQAHIPDWLPPLPDQHTYVATPAFNARPADPRQDKLKLGKERRQAQKSLMSLHKRTQEEVAAASPPRSAKAEPWGSLAVQGDEQAAVLSGEGSRVGSKRAAAAAAANPFLARPRPAAEVSRPVLAEDHAAPSVFEAFEPALRETNAQLPELADEVVPQSVVTKAAGHRADRQKEPGAEVSEREGLSTDVERDRVLFAFGVPDKARVKGLAAKSGLPMRNGTELDRRKQTGRKTITEDAEKRRKVEAIFAKAELAEQGQTHAEGAQEDPGNRPPGAEVI</sequence>
<evidence type="ECO:0000256" key="1">
    <source>
        <dbReference type="ARBA" id="ARBA00004123"/>
    </source>
</evidence>
<dbReference type="OrthoDB" id="436852at2759"/>
<name>A0A1Y1IFJ2_KLENI</name>
<gene>
    <name evidence="9" type="ORF">KFL_005450100</name>
</gene>
<feature type="compositionally biased region" description="Basic and acidic residues" evidence="7">
    <location>
        <begin position="148"/>
        <end position="163"/>
    </location>
</feature>
<evidence type="ECO:0000313" key="9">
    <source>
        <dbReference type="EMBL" id="GAQ89640.1"/>
    </source>
</evidence>
<feature type="compositionally biased region" description="Basic and acidic residues" evidence="7">
    <location>
        <begin position="340"/>
        <end position="356"/>
    </location>
</feature>
<dbReference type="Gene3D" id="1.10.20.10">
    <property type="entry name" value="Histone, subunit A"/>
    <property type="match status" value="1"/>
</dbReference>
<dbReference type="GO" id="GO:0006366">
    <property type="term" value="P:transcription by RNA polymerase II"/>
    <property type="evidence" value="ECO:0000318"/>
    <property type="project" value="GO_Central"/>
</dbReference>
<dbReference type="GO" id="GO:0005669">
    <property type="term" value="C:transcription factor TFIID complex"/>
    <property type="evidence" value="ECO:0000318"/>
    <property type="project" value="GO_Central"/>
</dbReference>
<evidence type="ECO:0000256" key="5">
    <source>
        <dbReference type="ARBA" id="ARBA00023163"/>
    </source>
</evidence>
<dbReference type="OMA" id="DVAMQPQ"/>
<evidence type="ECO:0000256" key="3">
    <source>
        <dbReference type="ARBA" id="ARBA00017307"/>
    </source>
</evidence>
<dbReference type="CDD" id="cd08049">
    <property type="entry name" value="TAF8"/>
    <property type="match status" value="1"/>
</dbReference>
<organism evidence="9 10">
    <name type="scientific">Klebsormidium nitens</name>
    <name type="common">Green alga</name>
    <name type="synonym">Ulothrix nitens</name>
    <dbReference type="NCBI Taxonomy" id="105231"/>
    <lineage>
        <taxon>Eukaryota</taxon>
        <taxon>Viridiplantae</taxon>
        <taxon>Streptophyta</taxon>
        <taxon>Klebsormidiophyceae</taxon>
        <taxon>Klebsormidiales</taxon>
        <taxon>Klebsormidiaceae</taxon>
        <taxon>Klebsormidium</taxon>
    </lineage>
</organism>
<dbReference type="SUPFAM" id="SSF47113">
    <property type="entry name" value="Histone-fold"/>
    <property type="match status" value="1"/>
</dbReference>
<evidence type="ECO:0000256" key="2">
    <source>
        <dbReference type="ARBA" id="ARBA00008767"/>
    </source>
</evidence>
<evidence type="ECO:0000259" key="8">
    <source>
        <dbReference type="SMART" id="SM00576"/>
    </source>
</evidence>
<keyword evidence="4" id="KW-0805">Transcription regulation</keyword>
<dbReference type="InterPro" id="IPR009072">
    <property type="entry name" value="Histone-fold"/>
</dbReference>
<feature type="domain" description="Bromodomain associated" evidence="8">
    <location>
        <begin position="3"/>
        <end position="79"/>
    </location>
</feature>
<dbReference type="GO" id="GO:0003743">
    <property type="term" value="F:translation initiation factor activity"/>
    <property type="evidence" value="ECO:0007669"/>
    <property type="project" value="UniProtKB-KW"/>
</dbReference>
<feature type="region of interest" description="Disordered" evidence="7">
    <location>
        <begin position="142"/>
        <end position="192"/>
    </location>
</feature>
<comment type="subcellular location">
    <subcellularLocation>
        <location evidence="1">Nucleus</location>
    </subcellularLocation>
</comment>
<dbReference type="Pfam" id="PF07524">
    <property type="entry name" value="Bromo_TP"/>
    <property type="match status" value="1"/>
</dbReference>
<feature type="region of interest" description="Disordered" evidence="7">
    <location>
        <begin position="93"/>
        <end position="121"/>
    </location>
</feature>
<dbReference type="EMBL" id="DF237494">
    <property type="protein sequence ID" value="GAQ89640.1"/>
    <property type="molecule type" value="Genomic_DNA"/>
</dbReference>
<dbReference type="AlphaFoldDB" id="A0A1Y1IFJ2"/>
<dbReference type="Proteomes" id="UP000054558">
    <property type="component" value="Unassembled WGS sequence"/>
</dbReference>
<proteinExistence type="inferred from homology"/>
<evidence type="ECO:0000313" key="10">
    <source>
        <dbReference type="Proteomes" id="UP000054558"/>
    </source>
</evidence>
<keyword evidence="5" id="KW-0804">Transcription</keyword>
<dbReference type="Pfam" id="PF10406">
    <property type="entry name" value="TAF8_C"/>
    <property type="match status" value="1"/>
</dbReference>
<dbReference type="InterPro" id="IPR019473">
    <property type="entry name" value="TFIID_su8_C"/>
</dbReference>
<dbReference type="STRING" id="105231.A0A1Y1IFJ2"/>
<accession>A0A1Y1IFJ2</accession>
<keyword evidence="6" id="KW-0539">Nucleus</keyword>
<feature type="compositionally biased region" description="Basic and acidic residues" evidence="7">
    <location>
        <begin position="286"/>
        <end position="304"/>
    </location>
</feature>
<reference evidence="9 10" key="1">
    <citation type="journal article" date="2014" name="Nat. Commun.">
        <title>Klebsormidium flaccidum genome reveals primary factors for plant terrestrial adaptation.</title>
        <authorList>
            <person name="Hori K."/>
            <person name="Maruyama F."/>
            <person name="Fujisawa T."/>
            <person name="Togashi T."/>
            <person name="Yamamoto N."/>
            <person name="Seo M."/>
            <person name="Sato S."/>
            <person name="Yamada T."/>
            <person name="Mori H."/>
            <person name="Tajima N."/>
            <person name="Moriyama T."/>
            <person name="Ikeuchi M."/>
            <person name="Watanabe M."/>
            <person name="Wada H."/>
            <person name="Kobayashi K."/>
            <person name="Saito M."/>
            <person name="Masuda T."/>
            <person name="Sasaki-Sekimoto Y."/>
            <person name="Mashiguchi K."/>
            <person name="Awai K."/>
            <person name="Shimojima M."/>
            <person name="Masuda S."/>
            <person name="Iwai M."/>
            <person name="Nobusawa T."/>
            <person name="Narise T."/>
            <person name="Kondo S."/>
            <person name="Saito H."/>
            <person name="Sato R."/>
            <person name="Murakawa M."/>
            <person name="Ihara Y."/>
            <person name="Oshima-Yamada Y."/>
            <person name="Ohtaka K."/>
            <person name="Satoh M."/>
            <person name="Sonobe K."/>
            <person name="Ishii M."/>
            <person name="Ohtani R."/>
            <person name="Kanamori-Sato M."/>
            <person name="Honoki R."/>
            <person name="Miyazaki D."/>
            <person name="Mochizuki H."/>
            <person name="Umetsu J."/>
            <person name="Higashi K."/>
            <person name="Shibata D."/>
            <person name="Kamiya Y."/>
            <person name="Sato N."/>
            <person name="Nakamura Y."/>
            <person name="Tabata S."/>
            <person name="Ida S."/>
            <person name="Kurokawa K."/>
            <person name="Ohta H."/>
        </authorList>
    </citation>
    <scope>NUCLEOTIDE SEQUENCE [LARGE SCALE GENOMIC DNA]</scope>
    <source>
        <strain evidence="9 10">NIES-2285</strain>
    </source>
</reference>
<dbReference type="PANTHER" id="PTHR46338">
    <property type="entry name" value="TRANSCRIPTION INITIATION FACTOR TFIID SUBUNIT 8"/>
    <property type="match status" value="1"/>
</dbReference>
<evidence type="ECO:0000256" key="7">
    <source>
        <dbReference type="SAM" id="MobiDB-lite"/>
    </source>
</evidence>
<keyword evidence="9" id="KW-0648">Protein biosynthesis</keyword>
<comment type="similarity">
    <text evidence="2">Belongs to the TAF8 family.</text>
</comment>
<dbReference type="InterPro" id="IPR037818">
    <property type="entry name" value="TAF8"/>
</dbReference>
<evidence type="ECO:0000256" key="4">
    <source>
        <dbReference type="ARBA" id="ARBA00023015"/>
    </source>
</evidence>
<dbReference type="SMART" id="SM00576">
    <property type="entry name" value="BTP"/>
    <property type="match status" value="1"/>
</dbReference>
<dbReference type="GO" id="GO:0046982">
    <property type="term" value="F:protein heterodimerization activity"/>
    <property type="evidence" value="ECO:0007669"/>
    <property type="project" value="InterPro"/>
</dbReference>
<feature type="region of interest" description="Disordered" evidence="7">
    <location>
        <begin position="336"/>
        <end position="356"/>
    </location>
</feature>
<keyword evidence="9" id="KW-0396">Initiation factor</keyword>
<protein>
    <recommendedName>
        <fullName evidence="3">Transcription initiation factor TFIID subunit 8</fullName>
    </recommendedName>
</protein>
<dbReference type="InterPro" id="IPR006565">
    <property type="entry name" value="BTP"/>
</dbReference>